<reference evidence="6" key="1">
    <citation type="journal article" date="2019" name="Int. J. Syst. Evol. Microbiol.">
        <title>The Global Catalogue of Microorganisms (GCM) 10K type strain sequencing project: providing services to taxonomists for standard genome sequencing and annotation.</title>
        <authorList>
            <consortium name="The Broad Institute Genomics Platform"/>
            <consortium name="The Broad Institute Genome Sequencing Center for Infectious Disease"/>
            <person name="Wu L."/>
            <person name="Ma J."/>
        </authorList>
    </citation>
    <scope>NUCLEOTIDE SEQUENCE [LARGE SCALE GENOMIC DNA]</scope>
    <source>
        <strain evidence="6">JCM 17979</strain>
    </source>
</reference>
<gene>
    <name evidence="5" type="ORF">GCM10023200_54030</name>
</gene>
<keyword evidence="3" id="KW-0804">Transcription</keyword>
<dbReference type="SUPFAM" id="SSF53850">
    <property type="entry name" value="Periplasmic binding protein-like II"/>
    <property type="match status" value="1"/>
</dbReference>
<dbReference type="PANTHER" id="PTHR30126:SF91">
    <property type="entry name" value="LYSR FAMILY TRANSCRIPTIONAL REGULATOR"/>
    <property type="match status" value="1"/>
</dbReference>
<keyword evidence="6" id="KW-1185">Reference proteome</keyword>
<accession>A0ABP9CJK2</accession>
<protein>
    <recommendedName>
        <fullName evidence="4">LysR substrate-binding domain-containing protein</fullName>
    </recommendedName>
</protein>
<comment type="similarity">
    <text evidence="1">Belongs to the LysR transcriptional regulatory family.</text>
</comment>
<dbReference type="Pfam" id="PF03466">
    <property type="entry name" value="LysR_substrate"/>
    <property type="match status" value="1"/>
</dbReference>
<organism evidence="5 6">
    <name type="scientific">Actinomycetospora chlora</name>
    <dbReference type="NCBI Taxonomy" id="663608"/>
    <lineage>
        <taxon>Bacteria</taxon>
        <taxon>Bacillati</taxon>
        <taxon>Actinomycetota</taxon>
        <taxon>Actinomycetes</taxon>
        <taxon>Pseudonocardiales</taxon>
        <taxon>Pseudonocardiaceae</taxon>
        <taxon>Actinomycetospora</taxon>
    </lineage>
</organism>
<dbReference type="InterPro" id="IPR005119">
    <property type="entry name" value="LysR_subst-bd"/>
</dbReference>
<dbReference type="Proteomes" id="UP001500928">
    <property type="component" value="Unassembled WGS sequence"/>
</dbReference>
<dbReference type="RefSeq" id="WP_345423434.1">
    <property type="nucleotide sequence ID" value="NZ_BAABHO010000066.1"/>
</dbReference>
<keyword evidence="2" id="KW-0805">Transcription regulation</keyword>
<evidence type="ECO:0000256" key="2">
    <source>
        <dbReference type="ARBA" id="ARBA00023015"/>
    </source>
</evidence>
<name>A0ABP9CJK2_9PSEU</name>
<evidence type="ECO:0000313" key="5">
    <source>
        <dbReference type="EMBL" id="GAA4809428.1"/>
    </source>
</evidence>
<dbReference type="EMBL" id="BAABHO010000066">
    <property type="protein sequence ID" value="GAA4809428.1"/>
    <property type="molecule type" value="Genomic_DNA"/>
</dbReference>
<comment type="caution">
    <text evidence="5">The sequence shown here is derived from an EMBL/GenBank/DDBJ whole genome shotgun (WGS) entry which is preliminary data.</text>
</comment>
<dbReference type="PANTHER" id="PTHR30126">
    <property type="entry name" value="HTH-TYPE TRANSCRIPTIONAL REGULATOR"/>
    <property type="match status" value="1"/>
</dbReference>
<dbReference type="Gene3D" id="3.40.190.10">
    <property type="entry name" value="Periplasmic binding protein-like II"/>
    <property type="match status" value="2"/>
</dbReference>
<feature type="domain" description="LysR substrate-binding" evidence="4">
    <location>
        <begin position="16"/>
        <end position="218"/>
    </location>
</feature>
<evidence type="ECO:0000313" key="6">
    <source>
        <dbReference type="Proteomes" id="UP001500928"/>
    </source>
</evidence>
<proteinExistence type="inferred from homology"/>
<evidence type="ECO:0000256" key="3">
    <source>
        <dbReference type="ARBA" id="ARBA00023163"/>
    </source>
</evidence>
<evidence type="ECO:0000256" key="1">
    <source>
        <dbReference type="ARBA" id="ARBA00009437"/>
    </source>
</evidence>
<evidence type="ECO:0000259" key="4">
    <source>
        <dbReference type="Pfam" id="PF03466"/>
    </source>
</evidence>
<sequence>MTTPEQSTDDPYAEATSVSVAASSIPAEFLVPDLVEAFAQEQPEFDVDVVATDSSGVFAALRDGTAEVGLAGAEPDGDDLDTVVVGADEIVLAVPRDHDAGDTLTVAQLAATPLVEREEGSGTRRSFTDALAGRGTPLITDQRWTIRDTNEGVIAAVAAGEGVGVVSAWALERHGRDGVRVARVEGDPVERCLYLVLRRDDTLGPAATAFVTLVRERAEV</sequence>